<reference evidence="1 2" key="1">
    <citation type="submission" date="2018-06" db="EMBL/GenBank/DDBJ databases">
        <authorList>
            <consortium name="Pathogen Informatics"/>
            <person name="Doyle S."/>
        </authorList>
    </citation>
    <scope>NUCLEOTIDE SEQUENCE [LARGE SCALE GENOMIC DNA]</scope>
    <source>
        <strain evidence="1 2">NCTC11157</strain>
    </source>
</reference>
<dbReference type="Proteomes" id="UP000254072">
    <property type="component" value="Unassembled WGS sequence"/>
</dbReference>
<dbReference type="EMBL" id="UGTL01000001">
    <property type="protein sequence ID" value="SUB85734.1"/>
    <property type="molecule type" value="Genomic_DNA"/>
</dbReference>
<proteinExistence type="predicted"/>
<protein>
    <submittedName>
        <fullName evidence="1">Uncharacterized protein</fullName>
    </submittedName>
</protein>
<evidence type="ECO:0000313" key="2">
    <source>
        <dbReference type="Proteomes" id="UP000254072"/>
    </source>
</evidence>
<organism evidence="1 2">
    <name type="scientific">Prevotella disiens</name>
    <dbReference type="NCBI Taxonomy" id="28130"/>
    <lineage>
        <taxon>Bacteria</taxon>
        <taxon>Pseudomonadati</taxon>
        <taxon>Bacteroidota</taxon>
        <taxon>Bacteroidia</taxon>
        <taxon>Bacteroidales</taxon>
        <taxon>Prevotellaceae</taxon>
        <taxon>Prevotella</taxon>
    </lineage>
</organism>
<gene>
    <name evidence="1" type="ORF">NCTC11157_01469</name>
</gene>
<evidence type="ECO:0000313" key="1">
    <source>
        <dbReference type="EMBL" id="SUB85734.1"/>
    </source>
</evidence>
<name>A0A379E084_9BACT</name>
<dbReference type="GeneID" id="91082656"/>
<sequence>MATCILAIIYHNLHRIPKHRVIAFSLLCLGLSSCSTMVTLVKAGAGAVKVGSIALTPRSGYFETKELKERYCNGDTIKADTCMAVAIYMSERELDKDFEVVAFGSYYPWLFPLVRTERTLIGRNLLKKAVRHARKLNANGVIIDTKNDFRIINVKL</sequence>
<dbReference type="AlphaFoldDB" id="A0A379E084"/>
<accession>A0A379E084</accession>
<dbReference type="RefSeq" id="WP_147287668.1">
    <property type="nucleotide sequence ID" value="NZ_CAMPVB010000014.1"/>
</dbReference>